<organism evidence="1 2">
    <name type="scientific">Chaetomium tenue</name>
    <dbReference type="NCBI Taxonomy" id="1854479"/>
    <lineage>
        <taxon>Eukaryota</taxon>
        <taxon>Fungi</taxon>
        <taxon>Dikarya</taxon>
        <taxon>Ascomycota</taxon>
        <taxon>Pezizomycotina</taxon>
        <taxon>Sordariomycetes</taxon>
        <taxon>Sordariomycetidae</taxon>
        <taxon>Sordariales</taxon>
        <taxon>Chaetomiaceae</taxon>
        <taxon>Chaetomium</taxon>
    </lineage>
</organism>
<comment type="caution">
    <text evidence="1">The sequence shown here is derived from an EMBL/GenBank/DDBJ whole genome shotgun (WGS) entry which is preliminary data.</text>
</comment>
<protein>
    <submittedName>
        <fullName evidence="1">Uncharacterized protein</fullName>
    </submittedName>
</protein>
<proteinExistence type="predicted"/>
<accession>A0ACB7P0P0</accession>
<reference evidence="1 2" key="1">
    <citation type="journal article" date="2021" name="Nat. Commun.">
        <title>Genetic determinants of endophytism in the Arabidopsis root mycobiome.</title>
        <authorList>
            <person name="Mesny F."/>
            <person name="Miyauchi S."/>
            <person name="Thiergart T."/>
            <person name="Pickel B."/>
            <person name="Atanasova L."/>
            <person name="Karlsson M."/>
            <person name="Huettel B."/>
            <person name="Barry K.W."/>
            <person name="Haridas S."/>
            <person name="Chen C."/>
            <person name="Bauer D."/>
            <person name="Andreopoulos W."/>
            <person name="Pangilinan J."/>
            <person name="LaButti K."/>
            <person name="Riley R."/>
            <person name="Lipzen A."/>
            <person name="Clum A."/>
            <person name="Drula E."/>
            <person name="Henrissat B."/>
            <person name="Kohler A."/>
            <person name="Grigoriev I.V."/>
            <person name="Martin F.M."/>
            <person name="Hacquard S."/>
        </authorList>
    </citation>
    <scope>NUCLEOTIDE SEQUENCE [LARGE SCALE GENOMIC DNA]</scope>
    <source>
        <strain evidence="1 2">MPI-SDFR-AT-0079</strain>
    </source>
</reference>
<keyword evidence="2" id="KW-1185">Reference proteome</keyword>
<evidence type="ECO:0000313" key="1">
    <source>
        <dbReference type="EMBL" id="KAH6622583.1"/>
    </source>
</evidence>
<dbReference type="Proteomes" id="UP000724584">
    <property type="component" value="Unassembled WGS sequence"/>
</dbReference>
<dbReference type="EMBL" id="JAGIZQ010000006">
    <property type="protein sequence ID" value="KAH6622583.1"/>
    <property type="molecule type" value="Genomic_DNA"/>
</dbReference>
<gene>
    <name evidence="1" type="ORF">F5144DRAFT_622756</name>
</gene>
<name>A0ACB7P0P0_9PEZI</name>
<sequence>MDPLSIAASAAGLATGCTKIAATLYTWIDDTISIDENVAGLSEEIKALGRVLDSISSASASAPRPVLAEIDPDGSLWAVVRATLGDINNTLGKLSQLLGEVEKSSRVFSRGFLRKPTKQIRFGLRSKEFVTYKDRVQSYITAMTSALQMINVCLMIHNNSSQDAVFSMLYGLRSQIGRVEVALHQGTEPRYGPAGSSQEDDDKQITTNFRQLVRVAETFHSNASAITREGPRSTVWGGSVLGEPLTREQLFNIDNWIPPPSSTQQDETTSPTTIVNPSYHSDSDDDIDEALIKRLRELAVESRHKGDHLKAENFYRKVINRSEASESNYDPQDLVEDKINLAYACLHQRKWADAEAIILPIAMERKLADITIYIGLHALALAHMDGSNFAMAERCCKRALWGKRKILGKENPSCWESLALLSRLCKARGDPEEAEAHQTFIPASYQPVLHLDPLVYLNGYNKKLPPPPTILQTPSPSTTQASQTRHLVVGVHFGTVQTAVSFALATNPIVEEGVIDKWPNRSGTKIDSTVPSVLYYDPEPTRTIAGWGYDIEDALSPSGYPKPGIEKSQWFILGLMNPHRTYIDAMKIPSPPTGKSPMDVVVDYLSKLHDAIWSILRSSFDMEEMQIRWWFAIPPVWDGLGGAPLRASTLRAGFIRDENDDKIFFVTEPVATLLYCCKTLLINPQPSDTFLVVVASAGAVDLAAYEVIKGNPLDLKQLTTPSGDFCGSTAVMRNFSNLLQTRIKKLDLSKGSKIAGRIYAKGIIDFNTRIKHSFSDDGSTWAVNVGLSVDYPDVGIDRESGCMAVTNKLMRACFNPPVDRVIELITDQLSSVRKQHPGTSVKTILLTGEFAPSVYLVNQIKRHVGAAFDISVVGSSDALTDVARGAVTAGVLQEHGLLSAEYRTHDYLRPGEGEPSCQPTAEESQWQDHSCESKKER</sequence>
<evidence type="ECO:0000313" key="2">
    <source>
        <dbReference type="Proteomes" id="UP000724584"/>
    </source>
</evidence>